<keyword evidence="1" id="KW-0472">Membrane</keyword>
<keyword evidence="1" id="KW-0812">Transmembrane</keyword>
<keyword evidence="1" id="KW-1133">Transmembrane helix</keyword>
<feature type="transmembrane region" description="Helical" evidence="1">
    <location>
        <begin position="12"/>
        <end position="32"/>
    </location>
</feature>
<name>A0A934Q6Y9_9MICO</name>
<dbReference type="AlphaFoldDB" id="A0A934Q6Y9"/>
<keyword evidence="3" id="KW-1185">Reference proteome</keyword>
<dbReference type="InterPro" id="IPR043777">
    <property type="entry name" value="DUF5719"/>
</dbReference>
<evidence type="ECO:0000313" key="3">
    <source>
        <dbReference type="Proteomes" id="UP000608530"/>
    </source>
</evidence>
<evidence type="ECO:0000256" key="1">
    <source>
        <dbReference type="SAM" id="Phobius"/>
    </source>
</evidence>
<proteinExistence type="predicted"/>
<gene>
    <name evidence="2" type="ORF">JD276_01420</name>
</gene>
<dbReference type="Proteomes" id="UP000608530">
    <property type="component" value="Unassembled WGS sequence"/>
</dbReference>
<comment type="caution">
    <text evidence="2">The sequence shown here is derived from an EMBL/GenBank/DDBJ whole genome shotgun (WGS) entry which is preliminary data.</text>
</comment>
<dbReference type="RefSeq" id="WP_200113015.1">
    <property type="nucleotide sequence ID" value="NZ_JAEHOH010000001.1"/>
</dbReference>
<dbReference type="EMBL" id="JAEHOH010000001">
    <property type="protein sequence ID" value="MBK0417697.1"/>
    <property type="molecule type" value="Genomic_DNA"/>
</dbReference>
<sequence>MSQRSEVLRVGVRATVGLLVTGIAATAIVLLGNVPLPGVERTPLAMTVDTSQDSERTYVCAGSFAELGADPTRSGVAVPLGTAAVTIAGDPTETTELVRQEEGGSAPAVVQGPADAPLVAAQTQRLSTPTLSGLSASACTEPVNEQWLVGGSTAVGASSTLSLGNPGQVPATARVTVYDAEGPVDAGQTTGVLVPPGSERTVSLNGYAADREQLAVRVVSTGATVTATMGVSQIETLDPFAVDTVTRQLEPQSTLVIPGVTNIYDHVDNHGDQEGDYYPVQVRLLAPDASGRATVRAVDKKGESTELGSVELEAGAVAELRPERWPEGANAVIVEADVPVVGGVLGTAVRDEDRDYAWFAPGGEIPAETPTAAAVVSGGGLVLVNPGAEDAEAEIAEAGSDDEPRTVKIPAGAAVTSRAPASAEITSTAPIFVGVRMARNGIAGYPVLPAESRSGELTVYTR</sequence>
<protein>
    <recommendedName>
        <fullName evidence="4">Large extracellular alpha-helical protein</fullName>
    </recommendedName>
</protein>
<dbReference type="Pfam" id="PF18986">
    <property type="entry name" value="DUF5719"/>
    <property type="match status" value="1"/>
</dbReference>
<accession>A0A934Q6Y9</accession>
<evidence type="ECO:0008006" key="4">
    <source>
        <dbReference type="Google" id="ProtNLM"/>
    </source>
</evidence>
<evidence type="ECO:0000313" key="2">
    <source>
        <dbReference type="EMBL" id="MBK0417697.1"/>
    </source>
</evidence>
<organism evidence="2 3">
    <name type="scientific">Leucobacter chromiisoli</name>
    <dbReference type="NCBI Taxonomy" id="2796471"/>
    <lineage>
        <taxon>Bacteria</taxon>
        <taxon>Bacillati</taxon>
        <taxon>Actinomycetota</taxon>
        <taxon>Actinomycetes</taxon>
        <taxon>Micrococcales</taxon>
        <taxon>Microbacteriaceae</taxon>
        <taxon>Leucobacter</taxon>
    </lineage>
</organism>
<reference evidence="2" key="1">
    <citation type="submission" date="2020-12" db="EMBL/GenBank/DDBJ databases">
        <title>Leucobacter sp. CAS1, isolated from Chromium sludge.</title>
        <authorList>
            <person name="Xu Z."/>
        </authorList>
    </citation>
    <scope>NUCLEOTIDE SEQUENCE</scope>
    <source>
        <strain evidence="2">CSA1</strain>
    </source>
</reference>